<evidence type="ECO:0000259" key="2">
    <source>
        <dbReference type="PROSITE" id="PS50110"/>
    </source>
</evidence>
<name>A0A413I542_9BACT</name>
<dbReference type="Proteomes" id="UP001212263">
    <property type="component" value="Unassembled WGS sequence"/>
</dbReference>
<gene>
    <name evidence="4" type="ORF">DXA53_19455</name>
    <name evidence="3" type="ORF">PN645_16340</name>
</gene>
<comment type="caution">
    <text evidence="4">The sequence shown here is derived from an EMBL/GenBank/DDBJ whole genome shotgun (WGS) entry which is preliminary data.</text>
</comment>
<dbReference type="GO" id="GO:0000160">
    <property type="term" value="P:phosphorelay signal transduction system"/>
    <property type="evidence" value="ECO:0007669"/>
    <property type="project" value="InterPro"/>
</dbReference>
<dbReference type="AlphaFoldDB" id="A0A413I542"/>
<dbReference type="Proteomes" id="UP000284434">
    <property type="component" value="Unassembled WGS sequence"/>
</dbReference>
<dbReference type="SUPFAM" id="SSF52172">
    <property type="entry name" value="CheY-like"/>
    <property type="match status" value="1"/>
</dbReference>
<dbReference type="Pfam" id="PF00072">
    <property type="entry name" value="Response_reg"/>
    <property type="match status" value="1"/>
</dbReference>
<dbReference type="RefSeq" id="WP_118104939.1">
    <property type="nucleotide sequence ID" value="NZ_JAQMRB010000030.1"/>
</dbReference>
<dbReference type="PROSITE" id="PS50110">
    <property type="entry name" value="RESPONSE_REGULATORY"/>
    <property type="match status" value="1"/>
</dbReference>
<feature type="modified residue" description="4-aspartylphosphate" evidence="1">
    <location>
        <position position="57"/>
    </location>
</feature>
<dbReference type="EMBL" id="QSCO01000045">
    <property type="protein sequence ID" value="RGY02614.1"/>
    <property type="molecule type" value="Genomic_DNA"/>
</dbReference>
<organism evidence="4 5">
    <name type="scientific">Odoribacter splanchnicus</name>
    <dbReference type="NCBI Taxonomy" id="28118"/>
    <lineage>
        <taxon>Bacteria</taxon>
        <taxon>Pseudomonadati</taxon>
        <taxon>Bacteroidota</taxon>
        <taxon>Bacteroidia</taxon>
        <taxon>Bacteroidales</taxon>
        <taxon>Odoribacteraceae</taxon>
        <taxon>Odoribacter</taxon>
    </lineage>
</organism>
<reference evidence="4 5" key="1">
    <citation type="submission" date="2018-08" db="EMBL/GenBank/DDBJ databases">
        <title>A genome reference for cultivated species of the human gut microbiota.</title>
        <authorList>
            <person name="Zou Y."/>
            <person name="Xue W."/>
            <person name="Luo G."/>
        </authorList>
    </citation>
    <scope>NUCLEOTIDE SEQUENCE [LARGE SCALE GENOMIC DNA]</scope>
    <source>
        <strain evidence="4 5">OF03-11</strain>
    </source>
</reference>
<protein>
    <submittedName>
        <fullName evidence="3 4">Response regulator</fullName>
    </submittedName>
</protein>
<feature type="domain" description="Response regulatory" evidence="2">
    <location>
        <begin position="4"/>
        <end position="123"/>
    </location>
</feature>
<accession>A0A413I542</accession>
<sequence length="199" mass="22973">MKTEILIIDDHMSLHDPFVRSIRKNRPEAVVTVLDDAGKGVEYISNDLRKKVVVFLDCRFDSGIQGVDALRRIREKTSLVYIVMMSANPLSQMEEETLKAMINHRGIFFISNTEMDKALELIEKIEYLMDSKVDCVLEQWIMDRDDIVSNEPYIIVGGVEYSLRDILDEIRLQTPFGKEVEKKMVRLAVHLLQNKKASL</sequence>
<evidence type="ECO:0000313" key="5">
    <source>
        <dbReference type="Proteomes" id="UP000284434"/>
    </source>
</evidence>
<dbReference type="GO" id="GO:0003677">
    <property type="term" value="F:DNA binding"/>
    <property type="evidence" value="ECO:0007669"/>
    <property type="project" value="UniProtKB-KW"/>
</dbReference>
<keyword evidence="4" id="KW-0238">DNA-binding</keyword>
<dbReference type="EMBL" id="JAQMRD010000027">
    <property type="protein sequence ID" value="MDB9224552.1"/>
    <property type="molecule type" value="Genomic_DNA"/>
</dbReference>
<evidence type="ECO:0000313" key="3">
    <source>
        <dbReference type="EMBL" id="MDB9224552.1"/>
    </source>
</evidence>
<dbReference type="InterPro" id="IPR011006">
    <property type="entry name" value="CheY-like_superfamily"/>
</dbReference>
<dbReference type="Gene3D" id="3.40.50.2300">
    <property type="match status" value="1"/>
</dbReference>
<proteinExistence type="predicted"/>
<dbReference type="InterPro" id="IPR001789">
    <property type="entry name" value="Sig_transdc_resp-reg_receiver"/>
</dbReference>
<reference evidence="3" key="2">
    <citation type="submission" date="2023-01" db="EMBL/GenBank/DDBJ databases">
        <title>Human gut microbiome strain richness.</title>
        <authorList>
            <person name="Chen-Liaw A."/>
        </authorList>
    </citation>
    <scope>NUCLEOTIDE SEQUENCE</scope>
    <source>
        <strain evidence="3">RTP21484st1_B7_RTP21484_190118</strain>
    </source>
</reference>
<keyword evidence="1" id="KW-0597">Phosphoprotein</keyword>
<evidence type="ECO:0000256" key="1">
    <source>
        <dbReference type="PROSITE-ProRule" id="PRU00169"/>
    </source>
</evidence>
<evidence type="ECO:0000313" key="4">
    <source>
        <dbReference type="EMBL" id="RGY02614.1"/>
    </source>
</evidence>